<evidence type="ECO:0000313" key="9">
    <source>
        <dbReference type="Proteomes" id="UP000215902"/>
    </source>
</evidence>
<feature type="compositionally biased region" description="Basic residues" evidence="6">
    <location>
        <begin position="194"/>
        <end position="212"/>
    </location>
</feature>
<reference evidence="8 9" key="1">
    <citation type="submission" date="2017-06" db="EMBL/GenBank/DDBJ databases">
        <title>A platform for efficient transgenesis in Macrostomum lignano, a flatworm model organism for stem cell research.</title>
        <authorList>
            <person name="Berezikov E."/>
        </authorList>
    </citation>
    <scope>NUCLEOTIDE SEQUENCE [LARGE SCALE GENOMIC DNA]</scope>
    <source>
        <strain evidence="8">DV1</strain>
        <tissue evidence="8">Whole organism</tissue>
    </source>
</reference>
<dbReference type="OrthoDB" id="5950649at2759"/>
<accession>A0A267FH66</accession>
<dbReference type="Pfam" id="PF05806">
    <property type="entry name" value="Noggin"/>
    <property type="match status" value="1"/>
</dbReference>
<feature type="region of interest" description="Disordered" evidence="6">
    <location>
        <begin position="75"/>
        <end position="103"/>
    </location>
</feature>
<organism evidence="8 9">
    <name type="scientific">Macrostomum lignano</name>
    <dbReference type="NCBI Taxonomy" id="282301"/>
    <lineage>
        <taxon>Eukaryota</taxon>
        <taxon>Metazoa</taxon>
        <taxon>Spiralia</taxon>
        <taxon>Lophotrochozoa</taxon>
        <taxon>Platyhelminthes</taxon>
        <taxon>Rhabditophora</taxon>
        <taxon>Macrostomorpha</taxon>
        <taxon>Macrostomida</taxon>
        <taxon>Macrostomidae</taxon>
        <taxon>Macrostomum</taxon>
    </lineage>
</organism>
<dbReference type="EMBL" id="NIVC01001035">
    <property type="protein sequence ID" value="PAA73130.1"/>
    <property type="molecule type" value="Genomic_DNA"/>
</dbReference>
<evidence type="ECO:0008006" key="10">
    <source>
        <dbReference type="Google" id="ProtNLM"/>
    </source>
</evidence>
<dbReference type="InterPro" id="IPR008717">
    <property type="entry name" value="Noggin"/>
</dbReference>
<evidence type="ECO:0000256" key="2">
    <source>
        <dbReference type="ARBA" id="ARBA00007480"/>
    </source>
</evidence>
<sequence length="323" mass="37308">MARKATGVRHLLATPSILISLLVFGLSASGSPAEDSGVAALALTPTGSASSNASSDSWQRLLFNQAKYDHRYANRKPKPELPLLQPKQPSGDSAPSTAATNVPFEEQDYRLEEVLMRPGQMIELLGLSNYLPRYMRFERPPEAANKWGSRHSATFDKDYDYYDVADDEGDDDDDRGGRRGQKPSLEQLLMVPRRSSKHLRRRRHRASRRARRRRDEKNNQLAFLRRPQRRRLRRYLLEATACRVAPGWRDLGKAFWPRWLRQGECRQPPSGSCSIPSGMRCQPDRKRRLYVLRYLCARHWHRSQCRWVRQSMQVLRSCKCSCS</sequence>
<proteinExistence type="inferred from homology"/>
<dbReference type="GO" id="GO:0009953">
    <property type="term" value="P:dorsal/ventral pattern formation"/>
    <property type="evidence" value="ECO:0007669"/>
    <property type="project" value="TreeGrafter"/>
</dbReference>
<evidence type="ECO:0000256" key="3">
    <source>
        <dbReference type="ARBA" id="ARBA00022473"/>
    </source>
</evidence>
<gene>
    <name evidence="8" type="ORF">BOX15_Mlig029943g1</name>
</gene>
<feature type="chain" id="PRO_5012311888" description="Noggin" evidence="7">
    <location>
        <begin position="34"/>
        <end position="323"/>
    </location>
</feature>
<keyword evidence="9" id="KW-1185">Reference proteome</keyword>
<dbReference type="Proteomes" id="UP000215902">
    <property type="component" value="Unassembled WGS sequence"/>
</dbReference>
<evidence type="ECO:0000256" key="5">
    <source>
        <dbReference type="ARBA" id="ARBA00022729"/>
    </source>
</evidence>
<evidence type="ECO:0000256" key="6">
    <source>
        <dbReference type="SAM" id="MobiDB-lite"/>
    </source>
</evidence>
<evidence type="ECO:0000256" key="4">
    <source>
        <dbReference type="ARBA" id="ARBA00022525"/>
    </source>
</evidence>
<comment type="subcellular location">
    <subcellularLocation>
        <location evidence="1">Secreted</location>
    </subcellularLocation>
</comment>
<dbReference type="GO" id="GO:0005615">
    <property type="term" value="C:extracellular space"/>
    <property type="evidence" value="ECO:0007669"/>
    <property type="project" value="TreeGrafter"/>
</dbReference>
<evidence type="ECO:0000256" key="1">
    <source>
        <dbReference type="ARBA" id="ARBA00004613"/>
    </source>
</evidence>
<dbReference type="GO" id="GO:0045596">
    <property type="term" value="P:negative regulation of cell differentiation"/>
    <property type="evidence" value="ECO:0007669"/>
    <property type="project" value="InterPro"/>
</dbReference>
<name>A0A267FH66_9PLAT</name>
<dbReference type="Gene3D" id="2.10.90.10">
    <property type="entry name" value="Cystine-knot cytokines"/>
    <property type="match status" value="1"/>
</dbReference>
<evidence type="ECO:0000313" key="8">
    <source>
        <dbReference type="EMBL" id="PAA73130.1"/>
    </source>
</evidence>
<dbReference type="AlphaFoldDB" id="A0A267FH66"/>
<dbReference type="PANTHER" id="PTHR10494">
    <property type="entry name" value="BONE MORPHOGENETIC PROTEIN INHIBITOR, NOGGIN"/>
    <property type="match status" value="1"/>
</dbReference>
<comment type="caution">
    <text evidence="8">The sequence shown here is derived from an EMBL/GenBank/DDBJ whole genome shotgun (WGS) entry which is preliminary data.</text>
</comment>
<evidence type="ECO:0000256" key="7">
    <source>
        <dbReference type="SAM" id="SignalP"/>
    </source>
</evidence>
<comment type="similarity">
    <text evidence="2">Belongs to the noggin family.</text>
</comment>
<keyword evidence="5 7" id="KW-0732">Signal</keyword>
<keyword evidence="3" id="KW-0217">Developmental protein</keyword>
<keyword evidence="4" id="KW-0964">Secreted</keyword>
<dbReference type="InterPro" id="IPR029034">
    <property type="entry name" value="Cystine-knot_cytokine"/>
</dbReference>
<dbReference type="SUPFAM" id="SSF57501">
    <property type="entry name" value="Cystine-knot cytokines"/>
    <property type="match status" value="1"/>
</dbReference>
<protein>
    <recommendedName>
        <fullName evidence="10">Noggin</fullName>
    </recommendedName>
</protein>
<feature type="compositionally biased region" description="Polar residues" evidence="6">
    <location>
        <begin position="90"/>
        <end position="100"/>
    </location>
</feature>
<dbReference type="STRING" id="282301.A0A267FH66"/>
<feature type="region of interest" description="Disordered" evidence="6">
    <location>
        <begin position="166"/>
        <end position="221"/>
    </location>
</feature>
<dbReference type="GO" id="GO:0030514">
    <property type="term" value="P:negative regulation of BMP signaling pathway"/>
    <property type="evidence" value="ECO:0007669"/>
    <property type="project" value="InterPro"/>
</dbReference>
<feature type="signal peptide" evidence="7">
    <location>
        <begin position="1"/>
        <end position="33"/>
    </location>
</feature>
<dbReference type="PANTHER" id="PTHR10494:SF6">
    <property type="entry name" value="NOGGIN"/>
    <property type="match status" value="1"/>
</dbReference>